<dbReference type="RefSeq" id="WP_062410017.1">
    <property type="nucleotide sequence ID" value="NZ_BJCS01000012.1"/>
</dbReference>
<keyword evidence="2" id="KW-0813">Transport</keyword>
<dbReference type="Pfam" id="PF00005">
    <property type="entry name" value="ABC_tran"/>
    <property type="match status" value="1"/>
</dbReference>
<keyword evidence="3" id="KW-0547">Nucleotide-binding</keyword>
<dbReference type="KEGG" id="pnp:IJ22_40100"/>
<dbReference type="InterPro" id="IPR017871">
    <property type="entry name" value="ABC_transporter-like_CS"/>
</dbReference>
<dbReference type="PANTHER" id="PTHR43820:SF5">
    <property type="entry name" value="HIGH-AFFINITY BRANCHED-CHAIN AMINO ACID TRANSPORT ATP-BINDING PROTEIN"/>
    <property type="match status" value="1"/>
</dbReference>
<sequence length="232" mass="25903">MIKVEKLVSGYGKIMIIRDVNIHVRQGEIVSIIGRNGVGKSTFMKTLIGLNHAKEGKIYFKGQDISSSASHERARIGIGYVPQGHGIFPKLTVEENLKMGSQINKKEANIDFGILYDYFPRLRERRTQKAGTLSGGEQAMLSISRALVGKPELLLLDEPSEGIQPSIILQISDIIKRINRDWGLTVLFVEQHIGLIQQMSDRCYAMDKGSIVGELTAEVMADYDQIKRYLAV</sequence>
<evidence type="ECO:0000256" key="2">
    <source>
        <dbReference type="ARBA" id="ARBA00022448"/>
    </source>
</evidence>
<evidence type="ECO:0000256" key="4">
    <source>
        <dbReference type="ARBA" id="ARBA00022840"/>
    </source>
</evidence>
<dbReference type="Gene3D" id="3.40.50.300">
    <property type="entry name" value="P-loop containing nucleotide triphosphate hydrolases"/>
    <property type="match status" value="1"/>
</dbReference>
<reference evidence="7" key="1">
    <citation type="submission" date="2015-12" db="EMBL/GenBank/DDBJ databases">
        <title>Complete genome sequences of two moderately thermophilic Paenibacillus species.</title>
        <authorList>
            <person name="Butler R.III."/>
            <person name="Wang J."/>
            <person name="Stark B.C."/>
            <person name="Pombert J.-F."/>
        </authorList>
    </citation>
    <scope>NUCLEOTIDE SEQUENCE [LARGE SCALE GENOMIC DNA]</scope>
    <source>
        <strain evidence="7">32O-Y</strain>
    </source>
</reference>
<dbReference type="OrthoDB" id="9776369at2"/>
<dbReference type="PROSITE" id="PS00211">
    <property type="entry name" value="ABC_TRANSPORTER_1"/>
    <property type="match status" value="1"/>
</dbReference>
<organism evidence="6 7">
    <name type="scientific">Paenibacillus naphthalenovorans</name>
    <dbReference type="NCBI Taxonomy" id="162209"/>
    <lineage>
        <taxon>Bacteria</taxon>
        <taxon>Bacillati</taxon>
        <taxon>Bacillota</taxon>
        <taxon>Bacilli</taxon>
        <taxon>Bacillales</taxon>
        <taxon>Paenibacillaceae</taxon>
        <taxon>Paenibacillus</taxon>
    </lineage>
</organism>
<name>A0A0U2M7V9_9BACL</name>
<dbReference type="EMBL" id="CP013652">
    <property type="protein sequence ID" value="ALS24320.1"/>
    <property type="molecule type" value="Genomic_DNA"/>
</dbReference>
<gene>
    <name evidence="6" type="ORF">IJ22_40100</name>
</gene>
<evidence type="ECO:0000256" key="5">
    <source>
        <dbReference type="ARBA" id="ARBA00022970"/>
    </source>
</evidence>
<dbReference type="InterPro" id="IPR003439">
    <property type="entry name" value="ABC_transporter-like_ATP-bd"/>
</dbReference>
<dbReference type="GO" id="GO:0015807">
    <property type="term" value="P:L-amino acid transport"/>
    <property type="evidence" value="ECO:0007669"/>
    <property type="project" value="TreeGrafter"/>
</dbReference>
<evidence type="ECO:0000313" key="6">
    <source>
        <dbReference type="EMBL" id="ALS24320.1"/>
    </source>
</evidence>
<dbReference type="AlphaFoldDB" id="A0A0U2M7V9"/>
<dbReference type="CDD" id="cd03224">
    <property type="entry name" value="ABC_TM1139_LivF_branched"/>
    <property type="match status" value="1"/>
</dbReference>
<proteinExistence type="inferred from homology"/>
<evidence type="ECO:0000256" key="1">
    <source>
        <dbReference type="ARBA" id="ARBA00005417"/>
    </source>
</evidence>
<dbReference type="InterPro" id="IPR003593">
    <property type="entry name" value="AAA+_ATPase"/>
</dbReference>
<keyword evidence="5" id="KW-0029">Amino-acid transport</keyword>
<dbReference type="GO" id="GO:0016887">
    <property type="term" value="F:ATP hydrolysis activity"/>
    <property type="evidence" value="ECO:0007669"/>
    <property type="project" value="InterPro"/>
</dbReference>
<evidence type="ECO:0000313" key="7">
    <source>
        <dbReference type="Proteomes" id="UP000061660"/>
    </source>
</evidence>
<dbReference type="PATRIC" id="fig|162209.4.peg.4256"/>
<dbReference type="SUPFAM" id="SSF52540">
    <property type="entry name" value="P-loop containing nucleoside triphosphate hydrolases"/>
    <property type="match status" value="1"/>
</dbReference>
<dbReference type="STRING" id="162209.IJ22_40100"/>
<dbReference type="GO" id="GO:0005524">
    <property type="term" value="F:ATP binding"/>
    <property type="evidence" value="ECO:0007669"/>
    <property type="project" value="UniProtKB-KW"/>
</dbReference>
<dbReference type="InterPro" id="IPR027417">
    <property type="entry name" value="P-loop_NTPase"/>
</dbReference>
<reference evidence="6 7" key="2">
    <citation type="journal article" date="2016" name="Genome Announc.">
        <title>Complete Genome Sequences of Two Interactive Moderate Thermophiles, Paenibacillus napthalenovorans 32O-Y and Paenibacillus sp. 32O-W.</title>
        <authorList>
            <person name="Butler R.R.III."/>
            <person name="Wang J."/>
            <person name="Stark B.C."/>
            <person name="Pombert J.F."/>
        </authorList>
    </citation>
    <scope>NUCLEOTIDE SEQUENCE [LARGE SCALE GENOMIC DNA]</scope>
    <source>
        <strain evidence="6 7">32O-Y</strain>
    </source>
</reference>
<keyword evidence="7" id="KW-1185">Reference proteome</keyword>
<dbReference type="PROSITE" id="PS50893">
    <property type="entry name" value="ABC_TRANSPORTER_2"/>
    <property type="match status" value="1"/>
</dbReference>
<dbReference type="InterPro" id="IPR052156">
    <property type="entry name" value="BCAA_Transport_ATP-bd_LivF"/>
</dbReference>
<keyword evidence="4 6" id="KW-0067">ATP-binding</keyword>
<dbReference type="SMART" id="SM00382">
    <property type="entry name" value="AAA"/>
    <property type="match status" value="1"/>
</dbReference>
<protein>
    <submittedName>
        <fullName evidence="6">Urea ABC transporter ATP-binding protein</fullName>
    </submittedName>
</protein>
<dbReference type="Proteomes" id="UP000061660">
    <property type="component" value="Chromosome"/>
</dbReference>
<dbReference type="PANTHER" id="PTHR43820">
    <property type="entry name" value="HIGH-AFFINITY BRANCHED-CHAIN AMINO ACID TRANSPORT ATP-BINDING PROTEIN LIVF"/>
    <property type="match status" value="1"/>
</dbReference>
<dbReference type="GO" id="GO:0015658">
    <property type="term" value="F:branched-chain amino acid transmembrane transporter activity"/>
    <property type="evidence" value="ECO:0007669"/>
    <property type="project" value="TreeGrafter"/>
</dbReference>
<evidence type="ECO:0000256" key="3">
    <source>
        <dbReference type="ARBA" id="ARBA00022741"/>
    </source>
</evidence>
<comment type="similarity">
    <text evidence="1">Belongs to the ABC transporter superfamily.</text>
</comment>
<accession>A0A0U2M7V9</accession>